<dbReference type="InterPro" id="IPR001661">
    <property type="entry name" value="Glyco_hydro_37"/>
</dbReference>
<dbReference type="GO" id="GO:0005993">
    <property type="term" value="P:trehalose catabolic process"/>
    <property type="evidence" value="ECO:0007669"/>
    <property type="project" value="TreeGrafter"/>
</dbReference>
<keyword evidence="2" id="KW-0326">Glycosidase</keyword>
<accession>A0A428K8Z7</accession>
<dbReference type="GO" id="GO:0004555">
    <property type="term" value="F:alpha,alpha-trehalase activity"/>
    <property type="evidence" value="ECO:0007669"/>
    <property type="project" value="InterPro"/>
</dbReference>
<keyword evidence="4" id="KW-1185">Reference proteome</keyword>
<dbReference type="OrthoDB" id="106887at2"/>
<dbReference type="PROSITE" id="PS00928">
    <property type="entry name" value="TREHALASE_2"/>
    <property type="match status" value="1"/>
</dbReference>
<protein>
    <submittedName>
        <fullName evidence="3">Alpha,alpha-trehalase TreF</fullName>
    </submittedName>
</protein>
<dbReference type="InterPro" id="IPR018232">
    <property type="entry name" value="Glyco_hydro_37_CS"/>
</dbReference>
<evidence type="ECO:0000313" key="3">
    <source>
        <dbReference type="EMBL" id="RSK42718.1"/>
    </source>
</evidence>
<dbReference type="InterPro" id="IPR012341">
    <property type="entry name" value="6hp_glycosidase-like_sf"/>
</dbReference>
<name>A0A428K8Z7_9BACT</name>
<dbReference type="PRINTS" id="PR00744">
    <property type="entry name" value="GLHYDRLASE37"/>
</dbReference>
<proteinExistence type="predicted"/>
<dbReference type="Pfam" id="PF01204">
    <property type="entry name" value="Trehalase"/>
    <property type="match status" value="1"/>
</dbReference>
<organism evidence="3 4">
    <name type="scientific">Hymenobacter perfusus</name>
    <dbReference type="NCBI Taxonomy" id="1236770"/>
    <lineage>
        <taxon>Bacteria</taxon>
        <taxon>Pseudomonadati</taxon>
        <taxon>Bacteroidota</taxon>
        <taxon>Cytophagia</taxon>
        <taxon>Cytophagales</taxon>
        <taxon>Hymenobacteraceae</taxon>
        <taxon>Hymenobacter</taxon>
    </lineage>
</organism>
<dbReference type="PANTHER" id="PTHR23403:SF1">
    <property type="entry name" value="TREHALASE"/>
    <property type="match status" value="1"/>
</dbReference>
<sequence length="611" mass="68599">MIVLAAGAWAATGKEEKQESRVRLRAPARSKELDIVIGKQKKVRPPWPANIPRTERRRSSCTFLPRISLNSDAARAVAFSLLAHMLKNLLPLCLCLSVANGLAAQTASPASPRQLFPGLFEAVQLQRVFPDNKTFVDAEPRDQPAVILAAYEQMHRQPGFNLKQFVEAYFRLPAANGPTYRTHVQAGLRHHLDTLWTVLQRPGQDSVGKYASLLPLPHAYVVPGGRFREVYYWDSYFTMLGLRASNRPELIRGMVDNFAYLISRYGFVPNGNRTYYLTRSQPPFFGRMVELLAQTQGGDAVRLRYHAAVLREYQFWMAAADSVAPGLARRSVVRMPDGTALNRYWDQSTEPREESYQEDVAAAGRTQRAAPEFYRDVRAAAASGWDFSSRWFLPGQGLESIRTTQLVPVDLNCLLYEVEMQLAYTSRLRGEKTAAATFEKQAAARRKALLQYCWDSKANWFVDYDWTRREPAPVRTLAGVYPLTVGIASATQARQVAEGLQREFLRPGGLVTTLATTGQQWDAPNAWAPLQWMAVEGLKKYGQQELAQTIVTRWVTLNEQVFQQTGKLMEKYNVQNPSALGGGGEYPLQDGFGWTNGVLLDFLNSAAKPKP</sequence>
<dbReference type="EMBL" id="RWIU01000004">
    <property type="protein sequence ID" value="RSK42718.1"/>
    <property type="molecule type" value="Genomic_DNA"/>
</dbReference>
<keyword evidence="1" id="KW-0378">Hydrolase</keyword>
<comment type="caution">
    <text evidence="3">The sequence shown here is derived from an EMBL/GenBank/DDBJ whole genome shotgun (WGS) entry which is preliminary data.</text>
</comment>
<dbReference type="InterPro" id="IPR008928">
    <property type="entry name" value="6-hairpin_glycosidase_sf"/>
</dbReference>
<dbReference type="SUPFAM" id="SSF48208">
    <property type="entry name" value="Six-hairpin glycosidases"/>
    <property type="match status" value="1"/>
</dbReference>
<dbReference type="AlphaFoldDB" id="A0A428K8Z7"/>
<dbReference type="Gene3D" id="1.50.10.10">
    <property type="match status" value="1"/>
</dbReference>
<evidence type="ECO:0000256" key="2">
    <source>
        <dbReference type="ARBA" id="ARBA00023295"/>
    </source>
</evidence>
<dbReference type="NCBIfam" id="NF009774">
    <property type="entry name" value="PRK13271.1"/>
    <property type="match status" value="1"/>
</dbReference>
<dbReference type="Proteomes" id="UP000270291">
    <property type="component" value="Unassembled WGS sequence"/>
</dbReference>
<dbReference type="PANTHER" id="PTHR23403">
    <property type="entry name" value="TREHALASE"/>
    <property type="match status" value="1"/>
</dbReference>
<evidence type="ECO:0000313" key="4">
    <source>
        <dbReference type="Proteomes" id="UP000270291"/>
    </source>
</evidence>
<reference evidence="3 4" key="1">
    <citation type="submission" date="2018-12" db="EMBL/GenBank/DDBJ databases">
        <authorList>
            <person name="Feng G."/>
            <person name="Zhu H."/>
        </authorList>
    </citation>
    <scope>NUCLEOTIDE SEQUENCE [LARGE SCALE GENOMIC DNA]</scope>
    <source>
        <strain evidence="3 4">LMG 26000</strain>
    </source>
</reference>
<gene>
    <name evidence="3" type="primary">treF</name>
    <name evidence="3" type="ORF">EI293_13030</name>
</gene>
<dbReference type="PROSITE" id="PS00927">
    <property type="entry name" value="TREHALASE_1"/>
    <property type="match status" value="1"/>
</dbReference>
<dbReference type="NCBIfam" id="NF009773">
    <property type="entry name" value="PRK13270.1"/>
    <property type="match status" value="1"/>
</dbReference>
<evidence type="ECO:0000256" key="1">
    <source>
        <dbReference type="ARBA" id="ARBA00022801"/>
    </source>
</evidence>